<reference evidence="4" key="1">
    <citation type="submission" date="2017-12" db="EMBL/GenBank/DDBJ databases">
        <title>Draft genome sequence of Telmatospirillum siberiense 26-4b1T, an acidotolerant peatland alphaproteobacterium potentially involved in sulfur cycling.</title>
        <authorList>
            <person name="Hausmann B."/>
            <person name="Pjevac P."/>
            <person name="Schreck K."/>
            <person name="Herbold C.W."/>
            <person name="Daims H."/>
            <person name="Wagner M."/>
            <person name="Pester M."/>
            <person name="Loy A."/>
        </authorList>
    </citation>
    <scope>NUCLEOTIDE SEQUENCE [LARGE SCALE GENOMIC DNA]</scope>
    <source>
        <strain evidence="4">26-4b1</strain>
    </source>
</reference>
<dbReference type="EMBL" id="PIUM01000011">
    <property type="protein sequence ID" value="PKU24488.1"/>
    <property type="molecule type" value="Genomic_DNA"/>
</dbReference>
<dbReference type="InterPro" id="IPR052698">
    <property type="entry name" value="MoCofactor_Util/Proc"/>
</dbReference>
<evidence type="ECO:0000259" key="2">
    <source>
        <dbReference type="Pfam" id="PF13478"/>
    </source>
</evidence>
<accession>A0A2N3PVS3</accession>
<evidence type="ECO:0000259" key="1">
    <source>
        <dbReference type="Pfam" id="PF02625"/>
    </source>
</evidence>
<keyword evidence="4" id="KW-1185">Reference proteome</keyword>
<feature type="domain" description="XdhC- CoxI" evidence="1">
    <location>
        <begin position="14"/>
        <end position="71"/>
    </location>
</feature>
<dbReference type="Pfam" id="PF13478">
    <property type="entry name" value="XdhC_C"/>
    <property type="match status" value="1"/>
</dbReference>
<name>A0A2N3PVS3_9PROT</name>
<dbReference type="OrthoDB" id="61481at2"/>
<dbReference type="Gene3D" id="3.40.50.720">
    <property type="entry name" value="NAD(P)-binding Rossmann-like Domain"/>
    <property type="match status" value="1"/>
</dbReference>
<dbReference type="PANTHER" id="PTHR30388">
    <property type="entry name" value="ALDEHYDE OXIDOREDUCTASE MOLYBDENUM COFACTOR ASSEMBLY PROTEIN"/>
    <property type="match status" value="1"/>
</dbReference>
<protein>
    <submittedName>
        <fullName evidence="3">Xanthine dehydrogenase accessory protein XdhC</fullName>
    </submittedName>
</protein>
<evidence type="ECO:0000313" key="4">
    <source>
        <dbReference type="Proteomes" id="UP000233293"/>
    </source>
</evidence>
<sequence length="256" mass="27221">MSDWLTTLAELDTAGVPHVLVTQVEILGSAPREAGAKMVVTSDQLYGSIGGGSLEFQAAAIARGMLGEGQRAPRIEKSILGPDMRQCCGGAVTLLFEPFHPAAFTLALFGAGHVARALVHVLEGVPLRLLWIDERQGLFPANPPGFVRVLSPPDPLTAVAQVPAGAHVLVMTHSHERDFQLVRALAGRQDLAGLGLIGSQTKWARFRRRLAEDGLTSERIAEIRCPIGLPGLKGKRPAEIAIAIAAQLLIETSEGE</sequence>
<gene>
    <name evidence="3" type="primary">xdhC</name>
    <name evidence="3" type="ORF">CWS72_11630</name>
</gene>
<dbReference type="NCBIfam" id="TIGR02964">
    <property type="entry name" value="xanthine_xdhC"/>
    <property type="match status" value="1"/>
</dbReference>
<dbReference type="InterPro" id="IPR027051">
    <property type="entry name" value="XdhC_Rossmann_dom"/>
</dbReference>
<dbReference type="Pfam" id="PF02625">
    <property type="entry name" value="XdhC_CoxI"/>
    <property type="match status" value="1"/>
</dbReference>
<dbReference type="InterPro" id="IPR014308">
    <property type="entry name" value="Xanthine_DH_XdhC"/>
</dbReference>
<proteinExistence type="predicted"/>
<organism evidence="3 4">
    <name type="scientific">Telmatospirillum siberiense</name>
    <dbReference type="NCBI Taxonomy" id="382514"/>
    <lineage>
        <taxon>Bacteria</taxon>
        <taxon>Pseudomonadati</taxon>
        <taxon>Pseudomonadota</taxon>
        <taxon>Alphaproteobacteria</taxon>
        <taxon>Rhodospirillales</taxon>
        <taxon>Rhodospirillaceae</taxon>
        <taxon>Telmatospirillum</taxon>
    </lineage>
</organism>
<comment type="caution">
    <text evidence="3">The sequence shown here is derived from an EMBL/GenBank/DDBJ whole genome shotgun (WGS) entry which is preliminary data.</text>
</comment>
<dbReference type="AlphaFoldDB" id="A0A2N3PVS3"/>
<evidence type="ECO:0000313" key="3">
    <source>
        <dbReference type="EMBL" id="PKU24488.1"/>
    </source>
</evidence>
<feature type="domain" description="XdhC Rossmann" evidence="2">
    <location>
        <begin position="106"/>
        <end position="248"/>
    </location>
</feature>
<dbReference type="Proteomes" id="UP000233293">
    <property type="component" value="Unassembled WGS sequence"/>
</dbReference>
<dbReference type="InterPro" id="IPR003777">
    <property type="entry name" value="XdhC_CoxI"/>
</dbReference>
<dbReference type="PANTHER" id="PTHR30388:SF6">
    <property type="entry name" value="XANTHINE DEHYDROGENASE SUBUNIT A-RELATED"/>
    <property type="match status" value="1"/>
</dbReference>
<dbReference type="RefSeq" id="WP_101250774.1">
    <property type="nucleotide sequence ID" value="NZ_PIUM01000011.1"/>
</dbReference>